<feature type="compositionally biased region" description="Basic residues" evidence="5">
    <location>
        <begin position="462"/>
        <end position="471"/>
    </location>
</feature>
<feature type="region of interest" description="Disordered" evidence="5">
    <location>
        <begin position="138"/>
        <end position="170"/>
    </location>
</feature>
<accession>A0A8J5XL47</accession>
<dbReference type="GO" id="GO:0003676">
    <property type="term" value="F:nucleic acid binding"/>
    <property type="evidence" value="ECO:0007669"/>
    <property type="project" value="InterPro"/>
</dbReference>
<sequence length="640" mass="69196">MATPRLRAKNGQTQCYYESLGVERTASDDELKQAYRKLALQWHPDKNQDNIDEATEVFKVIQNAYSVLSDPNERSWYDRHREQILRGAGPGDADSDDDDIDLFPFFSASAYKGWGDDEDGFYAVYADVFADIDALEREQGEDDEDAPARGARSRNSAAREPAPGFGASNSPWANVRDFYNHWTGFFTRRPLYAHDKWDLREASNRFVRRAMEKENMKERTGARREYSAQVRELVEFVRKRDKRVAAHNEKVDAETREREAALRARREEEQRAYDAERSRLAAELAAEDDEELLLQLQAAAADLGLANGGKKGRRGKKGGASAHDGGGGSGGGGGGDGGGGGAPQGDASADADADADAQILYCPACNKDFRSRAQWQNHERSKRHIEKAAELRELLREEDEGEESDEDIDEDDGEDGSEAAAEAQRAEGTASAAGSMGDTYGGGEDEDGVESDDGASALATSARRKPTRRAPRAREAGGGDDGDDDDDVDVDAAQLFAHVSMRGSRRAGPLAGLPADPAPRAPSTNDADATAADRAPSAAESSAAPANGRAKPRRRAKRAEGGPPAGPAPPPPAPSARPESPVGGGARGSRRQRRGKAAPDGAEKDFECKSCGQQFSTRNRLFQHIKTDCHPAQLAALRKQ</sequence>
<keyword evidence="1" id="KW-0479">Metal-binding</keyword>
<evidence type="ECO:0000259" key="7">
    <source>
        <dbReference type="PROSITE" id="PS50157"/>
    </source>
</evidence>
<feature type="compositionally biased region" description="Acidic residues" evidence="5">
    <location>
        <begin position="478"/>
        <end position="490"/>
    </location>
</feature>
<feature type="compositionally biased region" description="Low complexity" evidence="5">
    <location>
        <begin position="148"/>
        <end position="159"/>
    </location>
</feature>
<feature type="region of interest" description="Disordered" evidence="5">
    <location>
        <begin position="244"/>
        <end position="274"/>
    </location>
</feature>
<dbReference type="SUPFAM" id="SSF46565">
    <property type="entry name" value="Chaperone J-domain"/>
    <property type="match status" value="1"/>
</dbReference>
<dbReference type="PROSITE" id="PS50157">
    <property type="entry name" value="ZINC_FINGER_C2H2_2"/>
    <property type="match status" value="2"/>
</dbReference>
<dbReference type="AlphaFoldDB" id="A0A8J5XL47"/>
<dbReference type="Gene3D" id="1.10.287.110">
    <property type="entry name" value="DnaJ domain"/>
    <property type="match status" value="1"/>
</dbReference>
<feature type="region of interest" description="Disordered" evidence="5">
    <location>
        <begin position="306"/>
        <end position="353"/>
    </location>
</feature>
<dbReference type="InterPro" id="IPR001623">
    <property type="entry name" value="DnaJ_domain"/>
</dbReference>
<dbReference type="InterPro" id="IPR051964">
    <property type="entry name" value="Chaperone_stress_response"/>
</dbReference>
<feature type="compositionally biased region" description="Acidic residues" evidence="5">
    <location>
        <begin position="396"/>
        <end position="417"/>
    </location>
</feature>
<dbReference type="SMART" id="SM00271">
    <property type="entry name" value="DnaJ"/>
    <property type="match status" value="1"/>
</dbReference>
<feature type="compositionally biased region" description="Gly residues" evidence="5">
    <location>
        <begin position="324"/>
        <end position="343"/>
    </location>
</feature>
<dbReference type="InterPro" id="IPR036869">
    <property type="entry name" value="J_dom_sf"/>
</dbReference>
<dbReference type="SUPFAM" id="SSF57667">
    <property type="entry name" value="beta-beta-alpha zinc fingers"/>
    <property type="match status" value="1"/>
</dbReference>
<evidence type="ECO:0000256" key="4">
    <source>
        <dbReference type="PROSITE-ProRule" id="PRU00042"/>
    </source>
</evidence>
<dbReference type="EMBL" id="JAGTXO010000015">
    <property type="protein sequence ID" value="KAG8463562.1"/>
    <property type="molecule type" value="Genomic_DNA"/>
</dbReference>
<evidence type="ECO:0000313" key="8">
    <source>
        <dbReference type="EMBL" id="KAG8463562.1"/>
    </source>
</evidence>
<dbReference type="SMART" id="SM00451">
    <property type="entry name" value="ZnF_U1"/>
    <property type="match status" value="2"/>
</dbReference>
<dbReference type="InterPro" id="IPR054076">
    <property type="entry name" value="ZUO1-like_ZHD"/>
</dbReference>
<dbReference type="PROSITE" id="PS00028">
    <property type="entry name" value="ZINC_FINGER_C2H2_1"/>
    <property type="match status" value="2"/>
</dbReference>
<feature type="compositionally biased region" description="Basic and acidic residues" evidence="5">
    <location>
        <begin position="386"/>
        <end position="395"/>
    </location>
</feature>
<evidence type="ECO:0000259" key="6">
    <source>
        <dbReference type="PROSITE" id="PS50076"/>
    </source>
</evidence>
<evidence type="ECO:0008006" key="10">
    <source>
        <dbReference type="Google" id="ProtNLM"/>
    </source>
</evidence>
<feature type="compositionally biased region" description="Low complexity" evidence="5">
    <location>
        <begin position="506"/>
        <end position="515"/>
    </location>
</feature>
<evidence type="ECO:0000256" key="5">
    <source>
        <dbReference type="SAM" id="MobiDB-lite"/>
    </source>
</evidence>
<dbReference type="GO" id="GO:0008270">
    <property type="term" value="F:zinc ion binding"/>
    <property type="evidence" value="ECO:0007669"/>
    <property type="project" value="UniProtKB-KW"/>
</dbReference>
<feature type="compositionally biased region" description="Acidic residues" evidence="5">
    <location>
        <begin position="443"/>
        <end position="453"/>
    </location>
</feature>
<keyword evidence="2 4" id="KW-0863">Zinc-finger</keyword>
<dbReference type="Proteomes" id="UP000751190">
    <property type="component" value="Unassembled WGS sequence"/>
</dbReference>
<dbReference type="InterPro" id="IPR036236">
    <property type="entry name" value="Znf_C2H2_sf"/>
</dbReference>
<dbReference type="InterPro" id="IPR003604">
    <property type="entry name" value="Matrin/U1-like-C_Znf_C2H2"/>
</dbReference>
<feature type="domain" description="C2H2-type" evidence="7">
    <location>
        <begin position="360"/>
        <end position="389"/>
    </location>
</feature>
<feature type="domain" description="C2H2-type" evidence="7">
    <location>
        <begin position="606"/>
        <end position="635"/>
    </location>
</feature>
<dbReference type="Pfam" id="PF21884">
    <property type="entry name" value="ZUO1-like_ZHD"/>
    <property type="match status" value="1"/>
</dbReference>
<dbReference type="OMA" id="WISKEPE"/>
<dbReference type="PANTHER" id="PTHR44029">
    <property type="entry name" value="DNAJ HOMOLOG SUBFAMILY C MEMBER 21"/>
    <property type="match status" value="1"/>
</dbReference>
<comment type="caution">
    <text evidence="8">The sequence shown here is derived from an EMBL/GenBank/DDBJ whole genome shotgun (WGS) entry which is preliminary data.</text>
</comment>
<evidence type="ECO:0000256" key="2">
    <source>
        <dbReference type="ARBA" id="ARBA00022771"/>
    </source>
</evidence>
<dbReference type="InterPro" id="IPR013087">
    <property type="entry name" value="Znf_C2H2_type"/>
</dbReference>
<feature type="compositionally biased region" description="Low complexity" evidence="5">
    <location>
        <begin position="418"/>
        <end position="438"/>
    </location>
</feature>
<dbReference type="PRINTS" id="PR00625">
    <property type="entry name" value="JDOMAIN"/>
</dbReference>
<gene>
    <name evidence="8" type="ORF">KFE25_003835</name>
</gene>
<feature type="domain" description="J" evidence="6">
    <location>
        <begin position="15"/>
        <end position="81"/>
    </location>
</feature>
<dbReference type="PANTHER" id="PTHR44029:SF1">
    <property type="entry name" value="DNAJ HOMOLOG SUBFAMILY C MEMBER 21"/>
    <property type="match status" value="1"/>
</dbReference>
<dbReference type="PROSITE" id="PS00636">
    <property type="entry name" value="DNAJ_1"/>
    <property type="match status" value="1"/>
</dbReference>
<protein>
    <recommendedName>
        <fullName evidence="10">J domain-containing protein</fullName>
    </recommendedName>
</protein>
<dbReference type="Pfam" id="PF12171">
    <property type="entry name" value="zf-C2H2_jaz"/>
    <property type="match status" value="1"/>
</dbReference>
<dbReference type="PROSITE" id="PS50076">
    <property type="entry name" value="DNAJ_2"/>
    <property type="match status" value="1"/>
</dbReference>
<dbReference type="OrthoDB" id="552049at2759"/>
<dbReference type="InterPro" id="IPR022755">
    <property type="entry name" value="Znf_C2H2_jaz"/>
</dbReference>
<dbReference type="GO" id="GO:0005737">
    <property type="term" value="C:cytoplasm"/>
    <property type="evidence" value="ECO:0007669"/>
    <property type="project" value="TreeGrafter"/>
</dbReference>
<organism evidence="8 9">
    <name type="scientific">Diacronema lutheri</name>
    <name type="common">Unicellular marine alga</name>
    <name type="synonym">Monochrysis lutheri</name>
    <dbReference type="NCBI Taxonomy" id="2081491"/>
    <lineage>
        <taxon>Eukaryota</taxon>
        <taxon>Haptista</taxon>
        <taxon>Haptophyta</taxon>
        <taxon>Pavlovophyceae</taxon>
        <taxon>Pavlovales</taxon>
        <taxon>Pavlovaceae</taxon>
        <taxon>Diacronema</taxon>
    </lineage>
</organism>
<keyword evidence="9" id="KW-1185">Reference proteome</keyword>
<name>A0A8J5XL47_DIALT</name>
<proteinExistence type="predicted"/>
<evidence type="ECO:0000256" key="3">
    <source>
        <dbReference type="ARBA" id="ARBA00022833"/>
    </source>
</evidence>
<feature type="compositionally biased region" description="Low complexity" evidence="5">
    <location>
        <begin position="521"/>
        <end position="549"/>
    </location>
</feature>
<dbReference type="FunFam" id="1.10.287.110:FF:000046">
    <property type="entry name" value="dnaJ homolog subfamily C member 21"/>
    <property type="match status" value="1"/>
</dbReference>
<evidence type="ECO:0000313" key="9">
    <source>
        <dbReference type="Proteomes" id="UP000751190"/>
    </source>
</evidence>
<dbReference type="CDD" id="cd06257">
    <property type="entry name" value="DnaJ"/>
    <property type="match status" value="1"/>
</dbReference>
<dbReference type="Gene3D" id="3.30.160.60">
    <property type="entry name" value="Classic Zinc Finger"/>
    <property type="match status" value="1"/>
</dbReference>
<feature type="region of interest" description="Disordered" evidence="5">
    <location>
        <begin position="374"/>
        <end position="609"/>
    </location>
</feature>
<evidence type="ECO:0000256" key="1">
    <source>
        <dbReference type="ARBA" id="ARBA00022723"/>
    </source>
</evidence>
<reference evidence="8" key="1">
    <citation type="submission" date="2021-05" db="EMBL/GenBank/DDBJ databases">
        <title>The genome of the haptophyte Pavlova lutheri (Diacronema luteri, Pavlovales) - a model for lipid biosynthesis in eukaryotic algae.</title>
        <authorList>
            <person name="Hulatt C.J."/>
            <person name="Posewitz M.C."/>
        </authorList>
    </citation>
    <scope>NUCLEOTIDE SEQUENCE</scope>
    <source>
        <strain evidence="8">NIVA-4/92</strain>
    </source>
</reference>
<feature type="compositionally biased region" description="Pro residues" evidence="5">
    <location>
        <begin position="564"/>
        <end position="575"/>
    </location>
</feature>
<dbReference type="InterPro" id="IPR018253">
    <property type="entry name" value="DnaJ_domain_CS"/>
</dbReference>
<keyword evidence="3" id="KW-0862">Zinc</keyword>
<dbReference type="SMART" id="SM00355">
    <property type="entry name" value="ZnF_C2H2"/>
    <property type="match status" value="2"/>
</dbReference>
<dbReference type="Pfam" id="PF00226">
    <property type="entry name" value="DnaJ"/>
    <property type="match status" value="1"/>
</dbReference>